<name>A0A834FJG1_ORYME</name>
<dbReference type="AlphaFoldDB" id="A0A834FJG1"/>
<evidence type="ECO:0000313" key="2">
    <source>
        <dbReference type="Proteomes" id="UP000646548"/>
    </source>
</evidence>
<dbReference type="EMBL" id="WKFB01000113">
    <property type="protein sequence ID" value="KAF6735275.1"/>
    <property type="molecule type" value="Genomic_DNA"/>
</dbReference>
<protein>
    <submittedName>
        <fullName evidence="1">Uncharacterized protein</fullName>
    </submittedName>
</protein>
<dbReference type="Proteomes" id="UP000646548">
    <property type="component" value="Unassembled WGS sequence"/>
</dbReference>
<organism evidence="1 2">
    <name type="scientific">Oryzias melastigma</name>
    <name type="common">Marine medaka</name>
    <dbReference type="NCBI Taxonomy" id="30732"/>
    <lineage>
        <taxon>Eukaryota</taxon>
        <taxon>Metazoa</taxon>
        <taxon>Chordata</taxon>
        <taxon>Craniata</taxon>
        <taxon>Vertebrata</taxon>
        <taxon>Euteleostomi</taxon>
        <taxon>Actinopterygii</taxon>
        <taxon>Neopterygii</taxon>
        <taxon>Teleostei</taxon>
        <taxon>Neoteleostei</taxon>
        <taxon>Acanthomorphata</taxon>
        <taxon>Ovalentaria</taxon>
        <taxon>Atherinomorphae</taxon>
        <taxon>Beloniformes</taxon>
        <taxon>Adrianichthyidae</taxon>
        <taxon>Oryziinae</taxon>
        <taxon>Oryzias</taxon>
    </lineage>
</organism>
<proteinExistence type="predicted"/>
<gene>
    <name evidence="1" type="ORF">FQA47_022003</name>
</gene>
<sequence>MVVIGSAVVLVARNMWIDCSDEVHAVFSFAADSGWSEALTRPRKNVTAVLGSLAYDLSVASNEKEQTRCEIFQEERMKRNDVCGEDG</sequence>
<reference evidence="1" key="1">
    <citation type="journal article" name="BMC Genomics">
        <title>Long-read sequencing and de novo genome assembly of marine medaka (Oryzias melastigma).</title>
        <authorList>
            <person name="Liang P."/>
            <person name="Saqib H.S.A."/>
            <person name="Ni X."/>
            <person name="Shen Y."/>
        </authorList>
    </citation>
    <scope>NUCLEOTIDE SEQUENCE</scope>
    <source>
        <strain evidence="1">Bigg-433</strain>
    </source>
</reference>
<accession>A0A834FJG1</accession>
<evidence type="ECO:0000313" key="1">
    <source>
        <dbReference type="EMBL" id="KAF6735275.1"/>
    </source>
</evidence>
<comment type="caution">
    <text evidence="1">The sequence shown here is derived from an EMBL/GenBank/DDBJ whole genome shotgun (WGS) entry which is preliminary data.</text>
</comment>